<evidence type="ECO:0000313" key="3">
    <source>
        <dbReference type="EMBL" id="MDX7722176.1"/>
    </source>
</evidence>
<feature type="transmembrane region" description="Helical" evidence="1">
    <location>
        <begin position="20"/>
        <end position="40"/>
    </location>
</feature>
<keyword evidence="1" id="KW-0812">Transmembrane</keyword>
<gene>
    <name evidence="2" type="ORF">N5I20_15895</name>
    <name evidence="4" type="ORF">OJY61_06775</name>
    <name evidence="3" type="ORF">SJS77_17215</name>
</gene>
<evidence type="ECO:0000313" key="2">
    <source>
        <dbReference type="EMBL" id="MDH1506533.1"/>
    </source>
</evidence>
<reference evidence="4" key="2">
    <citation type="submission" date="2023-04" db="EMBL/GenBank/DDBJ databases">
        <title>Whole Genome Sequence of Multi-drug resistant Aeromonas caviae as a gut pathogen in newborn.</title>
        <authorList>
            <person name="Jadhav S.V."/>
            <person name="Saroj S.D."/>
            <person name="Saha U.B."/>
            <person name="Sen S."/>
            <person name="Kher A."/>
        </authorList>
    </citation>
    <scope>NUCLEOTIDE SEQUENCE</scope>
    <source>
        <strain evidence="4">SVJ23</strain>
    </source>
</reference>
<evidence type="ECO:0000313" key="5">
    <source>
        <dbReference type="Proteomes" id="UP001161704"/>
    </source>
</evidence>
<keyword evidence="1" id="KW-0472">Membrane</keyword>
<dbReference type="Proteomes" id="UP001163285">
    <property type="component" value="Chromosome"/>
</dbReference>
<organism evidence="2 5">
    <name type="scientific">Aeromonas caviae</name>
    <name type="common">Aeromonas punctata</name>
    <dbReference type="NCBI Taxonomy" id="648"/>
    <lineage>
        <taxon>Bacteria</taxon>
        <taxon>Pseudomonadati</taxon>
        <taxon>Pseudomonadota</taxon>
        <taxon>Gammaproteobacteria</taxon>
        <taxon>Aeromonadales</taxon>
        <taxon>Aeromonadaceae</taxon>
        <taxon>Aeromonas</taxon>
    </lineage>
</organism>
<dbReference type="AlphaFoldDB" id="A0A3G9I2D6"/>
<dbReference type="Proteomes" id="UP001161704">
    <property type="component" value="Unassembled WGS sequence"/>
</dbReference>
<evidence type="ECO:0000313" key="4">
    <source>
        <dbReference type="EMBL" id="UZC87624.1"/>
    </source>
</evidence>
<reference evidence="3" key="3">
    <citation type="submission" date="2023-11" db="EMBL/GenBank/DDBJ databases">
        <title>WGS of Aeromonas in Northern Israel.</title>
        <authorList>
            <person name="Hershko Y."/>
        </authorList>
    </citation>
    <scope>NUCLEOTIDE SEQUENCE</scope>
    <source>
        <strain evidence="3">77416</strain>
    </source>
</reference>
<dbReference type="EMBL" id="CP110176">
    <property type="protein sequence ID" value="UZC87624.1"/>
    <property type="molecule type" value="Genomic_DNA"/>
</dbReference>
<dbReference type="RefSeq" id="WP_081000980.1">
    <property type="nucleotide sequence ID" value="NZ_AP019195.1"/>
</dbReference>
<dbReference type="EMBL" id="JAWZVU010000116">
    <property type="protein sequence ID" value="MDX7722176.1"/>
    <property type="molecule type" value="Genomic_DNA"/>
</dbReference>
<reference evidence="2" key="1">
    <citation type="submission" date="2022-09" db="EMBL/GenBank/DDBJ databases">
        <title>Intensive care unit water sources are persistently colonized with multi-drug resistant bacteria and are the site of extensive horizontal gene transfer of antibiotic resistance genes.</title>
        <authorList>
            <person name="Diorio-Toth L."/>
        </authorList>
    </citation>
    <scope>NUCLEOTIDE SEQUENCE</scope>
    <source>
        <strain evidence="2">GD03710</strain>
    </source>
</reference>
<accession>A0A3G9I2D6</accession>
<dbReference type="EMBL" id="JAOCIZ010000069">
    <property type="protein sequence ID" value="MDH1506533.1"/>
    <property type="molecule type" value="Genomic_DNA"/>
</dbReference>
<dbReference type="Proteomes" id="UP001277183">
    <property type="component" value="Unassembled WGS sequence"/>
</dbReference>
<protein>
    <submittedName>
        <fullName evidence="2">Uncharacterized protein</fullName>
    </submittedName>
</protein>
<sequence>MKPRWIRVRKRRTQRDPEGVLQAGLLVFSATCGATLLLAACNGG</sequence>
<evidence type="ECO:0000256" key="1">
    <source>
        <dbReference type="SAM" id="Phobius"/>
    </source>
</evidence>
<keyword evidence="1" id="KW-1133">Transmembrane helix</keyword>
<proteinExistence type="predicted"/>
<name>A0A3G9I2D6_AERCA</name>